<sequence>MEQAVGGHARHEYRVTLSDAPDRRRGTDDDSAHDAVVEGMDDNTDRALDADSDDSDPESPRTGRRRRRRRRSLRLTDADERRISLYLVVATVAFLVCAMGIGAANYYSPLACFGQRHHIDGADRPYATPADHRHSWIVLGSAFFACGTTTLVAIGFLIVGAIGCFTVGLRISRALICSF</sequence>
<dbReference type="RefSeq" id="YP_009481878.1">
    <property type="nucleotide sequence ID" value="NC_037666.1"/>
</dbReference>
<feature type="compositionally biased region" description="Basic residues" evidence="1">
    <location>
        <begin position="62"/>
        <end position="71"/>
    </location>
</feature>
<feature type="region of interest" description="Disordered" evidence="1">
    <location>
        <begin position="1"/>
        <end position="71"/>
    </location>
</feature>
<reference evidence="3" key="1">
    <citation type="journal article" date="2018" name="Nat. Commun.">
        <title>Diversity and evolution of the emerging Pandoraviridae family.</title>
        <authorList>
            <person name="Legendre M."/>
            <person name="Fabre E."/>
            <person name="Poirot O."/>
            <person name="Jeudy S."/>
            <person name="Lartigue A."/>
            <person name="Alempic J.M."/>
            <person name="Beucher L."/>
            <person name="Philippe N."/>
            <person name="Bertaux L."/>
            <person name="Christo-Foroux E."/>
            <person name="Labadie K."/>
            <person name="Coute Y."/>
            <person name="Abergel C."/>
            <person name="Claverie J.M."/>
        </authorList>
    </citation>
    <scope>NUCLEOTIDE SEQUENCE [LARGE SCALE GENOMIC DNA]</scope>
    <source>
        <strain evidence="3">Neocaledonia</strain>
    </source>
</reference>
<keyword evidence="2" id="KW-1133">Transmembrane helix</keyword>
<feature type="transmembrane region" description="Helical" evidence="2">
    <location>
        <begin position="83"/>
        <end position="107"/>
    </location>
</feature>
<feature type="transmembrane region" description="Helical" evidence="2">
    <location>
        <begin position="136"/>
        <end position="169"/>
    </location>
</feature>
<proteinExistence type="predicted"/>
<dbReference type="Proteomes" id="UP000249287">
    <property type="component" value="Segment"/>
</dbReference>
<protein>
    <recommendedName>
        <fullName evidence="4">Transmembrane protein</fullName>
    </recommendedName>
</protein>
<evidence type="ECO:0000256" key="1">
    <source>
        <dbReference type="SAM" id="MobiDB-lite"/>
    </source>
</evidence>
<evidence type="ECO:0008006" key="4">
    <source>
        <dbReference type="Google" id="ProtNLM"/>
    </source>
</evidence>
<accession>A0A2U7UBZ7</accession>
<dbReference type="KEGG" id="vg:36842152"/>
<keyword evidence="2" id="KW-0812">Transmembrane</keyword>
<evidence type="ECO:0000313" key="3">
    <source>
        <dbReference type="EMBL" id="AVK75875.1"/>
    </source>
</evidence>
<gene>
    <name evidence="3" type="ORF">pneo_cds_268</name>
</gene>
<evidence type="ECO:0000256" key="2">
    <source>
        <dbReference type="SAM" id="Phobius"/>
    </source>
</evidence>
<feature type="compositionally biased region" description="Basic and acidic residues" evidence="1">
    <location>
        <begin position="9"/>
        <end position="36"/>
    </location>
</feature>
<keyword evidence="2" id="KW-0472">Membrane</keyword>
<name>A0A2U7UBZ7_9VIRU</name>
<dbReference type="EMBL" id="MG011690">
    <property type="protein sequence ID" value="AVK75875.1"/>
    <property type="molecule type" value="Genomic_DNA"/>
</dbReference>
<dbReference type="GeneID" id="36842152"/>
<organism evidence="3">
    <name type="scientific">Pandoravirus neocaledonia</name>
    <dbReference type="NCBI Taxonomy" id="2107708"/>
    <lineage>
        <taxon>Viruses</taxon>
        <taxon>Pandoravirus</taxon>
    </lineage>
</organism>